<reference evidence="2 3" key="1">
    <citation type="submission" date="2023-02" db="EMBL/GenBank/DDBJ databases">
        <title>LHISI_Scaffold_Assembly.</title>
        <authorList>
            <person name="Stuart O.P."/>
            <person name="Cleave R."/>
            <person name="Magrath M.J.L."/>
            <person name="Mikheyev A.S."/>
        </authorList>
    </citation>
    <scope>NUCLEOTIDE SEQUENCE [LARGE SCALE GENOMIC DNA]</scope>
    <source>
        <strain evidence="2">Daus_M_001</strain>
        <tissue evidence="2">Leg muscle</tissue>
    </source>
</reference>
<feature type="compositionally biased region" description="Polar residues" evidence="1">
    <location>
        <begin position="25"/>
        <end position="39"/>
    </location>
</feature>
<evidence type="ECO:0000256" key="1">
    <source>
        <dbReference type="SAM" id="MobiDB-lite"/>
    </source>
</evidence>
<name>A0ABQ9I1M3_9NEOP</name>
<protein>
    <submittedName>
        <fullName evidence="2">Uncharacterized protein</fullName>
    </submittedName>
</protein>
<feature type="region of interest" description="Disordered" evidence="1">
    <location>
        <begin position="1"/>
        <end position="46"/>
    </location>
</feature>
<organism evidence="2 3">
    <name type="scientific">Dryococelus australis</name>
    <dbReference type="NCBI Taxonomy" id="614101"/>
    <lineage>
        <taxon>Eukaryota</taxon>
        <taxon>Metazoa</taxon>
        <taxon>Ecdysozoa</taxon>
        <taxon>Arthropoda</taxon>
        <taxon>Hexapoda</taxon>
        <taxon>Insecta</taxon>
        <taxon>Pterygota</taxon>
        <taxon>Neoptera</taxon>
        <taxon>Polyneoptera</taxon>
        <taxon>Phasmatodea</taxon>
        <taxon>Verophasmatodea</taxon>
        <taxon>Anareolatae</taxon>
        <taxon>Phasmatidae</taxon>
        <taxon>Eurycanthinae</taxon>
        <taxon>Dryococelus</taxon>
    </lineage>
</organism>
<sequence length="74" mass="8375">MQGEGNGRPRENPSTSGIVRHDSYVNRTGSDNQESNPFRLNSDRDDVSYYNGRGDICFRLLVNICVATRNRRAV</sequence>
<comment type="caution">
    <text evidence="2">The sequence shown here is derived from an EMBL/GenBank/DDBJ whole genome shotgun (WGS) entry which is preliminary data.</text>
</comment>
<dbReference type="EMBL" id="JARBHB010000003">
    <property type="protein sequence ID" value="KAJ8890392.1"/>
    <property type="molecule type" value="Genomic_DNA"/>
</dbReference>
<gene>
    <name evidence="2" type="ORF">PR048_009900</name>
</gene>
<accession>A0ABQ9I1M3</accession>
<evidence type="ECO:0000313" key="3">
    <source>
        <dbReference type="Proteomes" id="UP001159363"/>
    </source>
</evidence>
<evidence type="ECO:0000313" key="2">
    <source>
        <dbReference type="EMBL" id="KAJ8890392.1"/>
    </source>
</evidence>
<dbReference type="Proteomes" id="UP001159363">
    <property type="component" value="Chromosome 3"/>
</dbReference>
<proteinExistence type="predicted"/>
<keyword evidence="3" id="KW-1185">Reference proteome</keyword>